<evidence type="ECO:0000313" key="3">
    <source>
        <dbReference type="Proteomes" id="UP000828251"/>
    </source>
</evidence>
<name>A0A9D3ZHE5_9ROSI</name>
<gene>
    <name evidence="2" type="ORF">J1N35_045661</name>
</gene>
<protein>
    <submittedName>
        <fullName evidence="2">Uncharacterized protein</fullName>
    </submittedName>
</protein>
<evidence type="ECO:0000313" key="2">
    <source>
        <dbReference type="EMBL" id="KAH1033487.1"/>
    </source>
</evidence>
<dbReference type="EMBL" id="JAIQCV010000013">
    <property type="protein sequence ID" value="KAH1033487.1"/>
    <property type="molecule type" value="Genomic_DNA"/>
</dbReference>
<keyword evidence="1" id="KW-0175">Coiled coil</keyword>
<proteinExistence type="predicted"/>
<organism evidence="2 3">
    <name type="scientific">Gossypium stocksii</name>
    <dbReference type="NCBI Taxonomy" id="47602"/>
    <lineage>
        <taxon>Eukaryota</taxon>
        <taxon>Viridiplantae</taxon>
        <taxon>Streptophyta</taxon>
        <taxon>Embryophyta</taxon>
        <taxon>Tracheophyta</taxon>
        <taxon>Spermatophyta</taxon>
        <taxon>Magnoliopsida</taxon>
        <taxon>eudicotyledons</taxon>
        <taxon>Gunneridae</taxon>
        <taxon>Pentapetalae</taxon>
        <taxon>rosids</taxon>
        <taxon>malvids</taxon>
        <taxon>Malvales</taxon>
        <taxon>Malvaceae</taxon>
        <taxon>Malvoideae</taxon>
        <taxon>Gossypium</taxon>
    </lineage>
</organism>
<keyword evidence="3" id="KW-1185">Reference proteome</keyword>
<evidence type="ECO:0000256" key="1">
    <source>
        <dbReference type="SAM" id="Coils"/>
    </source>
</evidence>
<sequence length="147" mass="17587">MGLKPFKFFNAWFSNKECSSLIRKELDEIGGRKGRILGKLRKLKCALRKWNEENSNVLEKRIKEIEERIQILDVESDKRELIVLELEELRRLKLDLRESMKLKESIWRQKSRMSGLKEGDSNMVFFHRAVKFKAKRKMMNRMKIGNS</sequence>
<feature type="coiled-coil region" evidence="1">
    <location>
        <begin position="40"/>
        <end position="75"/>
    </location>
</feature>
<dbReference type="AlphaFoldDB" id="A0A9D3ZHE5"/>
<comment type="caution">
    <text evidence="2">The sequence shown here is derived from an EMBL/GenBank/DDBJ whole genome shotgun (WGS) entry which is preliminary data.</text>
</comment>
<accession>A0A9D3ZHE5</accession>
<reference evidence="2 3" key="1">
    <citation type="journal article" date="2021" name="Plant Biotechnol. J.">
        <title>Multi-omics assisted identification of the key and species-specific regulatory components of drought-tolerant mechanisms in Gossypium stocksii.</title>
        <authorList>
            <person name="Yu D."/>
            <person name="Ke L."/>
            <person name="Zhang D."/>
            <person name="Wu Y."/>
            <person name="Sun Y."/>
            <person name="Mei J."/>
            <person name="Sun J."/>
            <person name="Sun Y."/>
        </authorList>
    </citation>
    <scope>NUCLEOTIDE SEQUENCE [LARGE SCALE GENOMIC DNA]</scope>
    <source>
        <strain evidence="3">cv. E1</strain>
        <tissue evidence="2">Leaf</tissue>
    </source>
</reference>
<dbReference type="Proteomes" id="UP000828251">
    <property type="component" value="Unassembled WGS sequence"/>
</dbReference>